<dbReference type="SMART" id="SM00015">
    <property type="entry name" value="IQ"/>
    <property type="match status" value="1"/>
</dbReference>
<reference evidence="6 7" key="1">
    <citation type="journal article" date="2014" name="Genome Biol.">
        <title>Transcriptome and methylome profiling reveals relics of genome dominance in the mesopolyploid Brassica oleracea.</title>
        <authorList>
            <person name="Parkin I.A."/>
            <person name="Koh C."/>
            <person name="Tang H."/>
            <person name="Robinson S.J."/>
            <person name="Kagale S."/>
            <person name="Clarke W.E."/>
            <person name="Town C.D."/>
            <person name="Nixon J."/>
            <person name="Krishnakumar V."/>
            <person name="Bidwell S.L."/>
            <person name="Denoeud F."/>
            <person name="Belcram H."/>
            <person name="Links M.G."/>
            <person name="Just J."/>
            <person name="Clarke C."/>
            <person name="Bender T."/>
            <person name="Huebert T."/>
            <person name="Mason A.S."/>
            <person name="Pires J.C."/>
            <person name="Barker G."/>
            <person name="Moore J."/>
            <person name="Walley P.G."/>
            <person name="Manoli S."/>
            <person name="Batley J."/>
            <person name="Edwards D."/>
            <person name="Nelson M.N."/>
            <person name="Wang X."/>
            <person name="Paterson A.H."/>
            <person name="King G."/>
            <person name="Bancroft I."/>
            <person name="Chalhoub B."/>
            <person name="Sharpe A.G."/>
        </authorList>
    </citation>
    <scope>NUCLEOTIDE SEQUENCE</scope>
    <source>
        <strain evidence="6 7">cv. TO1000</strain>
    </source>
</reference>
<comment type="similarity">
    <text evidence="2">Belongs to the IQD family.</text>
</comment>
<evidence type="ECO:0000256" key="4">
    <source>
        <dbReference type="SAM" id="Phobius"/>
    </source>
</evidence>
<dbReference type="EnsemblPlants" id="Bo2g005350.1">
    <property type="protein sequence ID" value="Bo2g005350.1"/>
    <property type="gene ID" value="Bo2g005350"/>
</dbReference>
<dbReference type="InterPro" id="IPR000048">
    <property type="entry name" value="IQ_motif_EF-hand-BS"/>
</dbReference>
<dbReference type="Gene3D" id="1.20.5.190">
    <property type="match status" value="1"/>
</dbReference>
<evidence type="ECO:0000256" key="1">
    <source>
        <dbReference type="ARBA" id="ARBA00022860"/>
    </source>
</evidence>
<name>A0A0D3AHQ0_BRAOL</name>
<dbReference type="PANTHER" id="PTHR32295:SF198">
    <property type="entry name" value="DUF4005 DOMAIN-CONTAINING PROTEIN"/>
    <property type="match status" value="1"/>
</dbReference>
<dbReference type="OMA" id="LEDESWH"/>
<dbReference type="STRING" id="109376.A0A0D3AHQ0"/>
<keyword evidence="1" id="KW-0112">Calmodulin-binding</keyword>
<feature type="transmembrane region" description="Helical" evidence="4">
    <location>
        <begin position="12"/>
        <end position="32"/>
    </location>
</feature>
<dbReference type="CDD" id="cd23767">
    <property type="entry name" value="IQCD"/>
    <property type="match status" value="1"/>
</dbReference>
<evidence type="ECO:0000313" key="6">
    <source>
        <dbReference type="EnsemblPlants" id="Bo2g005350.1"/>
    </source>
</evidence>
<sequence length="430" mass="49459">MSLSSSAISIRQCIVMLLSIMLLSRFFIQVIIDHQLNKRLYHLSPGNFIVMAKRRSWFGWIKRLFTCEAKAKAEKKSRRLRWVFRRLKLRHQISTRVQETRTLNQATEDQRKHAMNVAIVTAAAAEAAVAAAKAAAEVVRMAGNAFTSQHFVKKRDTNLAAIKIQSAFRAYLARKALRALKALVKLQAIVRGRAVRRSVSTLLKTKPSNKVSASSLITRTTEGKHWSKIKEELKVKCNGQKVWDSSALTKEDIKAIWLRKQEGVVMRERMLKYSRSHRERRSPHMLLESLHTKDMRMRSCRLEHWGESKSLIPSEILVPTKVKLRTLQRQDSNDGQESPFSFPRRSFSRLEQSLLEDESWHQSFKGFQPYMSVTESAKEKFRSLSTPRQRIGVMDTWLDKKDGDKVSLWSSFVSETSKMSSSKKSSLAHS</sequence>
<comment type="subunit">
    <text evidence="3">Binds to multiple calmodulin (CaM) in the presence of Ca(2+) and CaM-like proteins.</text>
</comment>
<reference evidence="6" key="2">
    <citation type="submission" date="2015-03" db="UniProtKB">
        <authorList>
            <consortium name="EnsemblPlants"/>
        </authorList>
    </citation>
    <scope>IDENTIFICATION</scope>
</reference>
<keyword evidence="4" id="KW-0472">Membrane</keyword>
<keyword evidence="4" id="KW-0812">Transmembrane</keyword>
<dbReference type="Pfam" id="PF13178">
    <property type="entry name" value="DUF4005"/>
    <property type="match status" value="1"/>
</dbReference>
<dbReference type="Pfam" id="PF00612">
    <property type="entry name" value="IQ"/>
    <property type="match status" value="1"/>
</dbReference>
<dbReference type="Gramene" id="Bo2g005350.1">
    <property type="protein sequence ID" value="Bo2g005350.1"/>
    <property type="gene ID" value="Bo2g005350"/>
</dbReference>
<feature type="domain" description="DUF4005" evidence="5">
    <location>
        <begin position="367"/>
        <end position="417"/>
    </location>
</feature>
<keyword evidence="4" id="KW-1133">Transmembrane helix</keyword>
<evidence type="ECO:0000256" key="2">
    <source>
        <dbReference type="ARBA" id="ARBA00024341"/>
    </source>
</evidence>
<proteinExistence type="inferred from homology"/>
<accession>A0A0D3AHQ0</accession>
<dbReference type="PANTHER" id="PTHR32295">
    <property type="entry name" value="IQ-DOMAIN 5-RELATED"/>
    <property type="match status" value="1"/>
</dbReference>
<dbReference type="HOGENOM" id="CLU_024547_0_0_1"/>
<dbReference type="eggNOG" id="ENOG502QS6F">
    <property type="taxonomic scope" value="Eukaryota"/>
</dbReference>
<dbReference type="InterPro" id="IPR025064">
    <property type="entry name" value="DUF4005"/>
</dbReference>
<evidence type="ECO:0000259" key="5">
    <source>
        <dbReference type="Pfam" id="PF13178"/>
    </source>
</evidence>
<dbReference type="GO" id="GO:0005516">
    <property type="term" value="F:calmodulin binding"/>
    <property type="evidence" value="ECO:0007669"/>
    <property type="project" value="UniProtKB-KW"/>
</dbReference>
<dbReference type="PROSITE" id="PS50096">
    <property type="entry name" value="IQ"/>
    <property type="match status" value="2"/>
</dbReference>
<dbReference type="Proteomes" id="UP000032141">
    <property type="component" value="Chromosome C2"/>
</dbReference>
<organism evidence="6 7">
    <name type="scientific">Brassica oleracea var. oleracea</name>
    <dbReference type="NCBI Taxonomy" id="109376"/>
    <lineage>
        <taxon>Eukaryota</taxon>
        <taxon>Viridiplantae</taxon>
        <taxon>Streptophyta</taxon>
        <taxon>Embryophyta</taxon>
        <taxon>Tracheophyta</taxon>
        <taxon>Spermatophyta</taxon>
        <taxon>Magnoliopsida</taxon>
        <taxon>eudicotyledons</taxon>
        <taxon>Gunneridae</taxon>
        <taxon>Pentapetalae</taxon>
        <taxon>rosids</taxon>
        <taxon>malvids</taxon>
        <taxon>Brassicales</taxon>
        <taxon>Brassicaceae</taxon>
        <taxon>Brassiceae</taxon>
        <taxon>Brassica</taxon>
    </lineage>
</organism>
<evidence type="ECO:0000256" key="3">
    <source>
        <dbReference type="ARBA" id="ARBA00024378"/>
    </source>
</evidence>
<keyword evidence="7" id="KW-1185">Reference proteome</keyword>
<protein>
    <recommendedName>
        <fullName evidence="5">DUF4005 domain-containing protein</fullName>
    </recommendedName>
</protein>
<dbReference type="AlphaFoldDB" id="A0A0D3AHQ0"/>
<evidence type="ECO:0000313" key="7">
    <source>
        <dbReference type="Proteomes" id="UP000032141"/>
    </source>
</evidence>